<dbReference type="PANTHER" id="PTHR46082">
    <property type="entry name" value="ATP/GTP-BINDING PROTEIN-RELATED"/>
    <property type="match status" value="1"/>
</dbReference>
<dbReference type="GO" id="GO:0009116">
    <property type="term" value="P:nucleoside metabolic process"/>
    <property type="evidence" value="ECO:0007669"/>
    <property type="project" value="InterPro"/>
</dbReference>
<dbReference type="InterPro" id="IPR035994">
    <property type="entry name" value="Nucleoside_phosphorylase_sf"/>
</dbReference>
<dbReference type="InterPro" id="IPR000845">
    <property type="entry name" value="Nucleoside_phosphorylase_d"/>
</dbReference>
<keyword evidence="3" id="KW-1185">Reference proteome</keyword>
<organism evidence="2 3">
    <name type="scientific">Talaromyces pinophilus</name>
    <name type="common">Penicillium pinophilum</name>
    <dbReference type="NCBI Taxonomy" id="128442"/>
    <lineage>
        <taxon>Eukaryota</taxon>
        <taxon>Fungi</taxon>
        <taxon>Dikarya</taxon>
        <taxon>Ascomycota</taxon>
        <taxon>Pezizomycotina</taxon>
        <taxon>Eurotiomycetes</taxon>
        <taxon>Eurotiomycetidae</taxon>
        <taxon>Eurotiales</taxon>
        <taxon>Trichocomaceae</taxon>
        <taxon>Talaromyces</taxon>
        <taxon>Talaromyces sect. Talaromyces</taxon>
    </lineage>
</organism>
<protein>
    <recommendedName>
        <fullName evidence="1">Nucleoside phosphorylase domain-containing protein</fullName>
    </recommendedName>
</protein>
<dbReference type="EMBL" id="DF933809">
    <property type="protein sequence ID" value="GAM33837.1"/>
    <property type="molecule type" value="Genomic_DNA"/>
</dbReference>
<dbReference type="AlphaFoldDB" id="A0A698XLK7"/>
<reference evidence="3" key="1">
    <citation type="journal article" date="2015" name="Genome Announc.">
        <title>Draft genome sequence of Talaromyces cellulolyticus strain Y-94, a source of lignocellulosic biomass-degrading enzymes.</title>
        <authorList>
            <person name="Fujii T."/>
            <person name="Koike H."/>
            <person name="Sawayama S."/>
            <person name="Yano S."/>
            <person name="Inoue H."/>
        </authorList>
    </citation>
    <scope>NUCLEOTIDE SEQUENCE [LARGE SCALE GENOMIC DNA]</scope>
    <source>
        <strain evidence="3">Y-94</strain>
    </source>
</reference>
<sequence length="1024" mass="115656">MPSDQEYTVGWICVLRKELEAAKDTLDENFGDQFDKQLYTLGRIRDHAVVITCFPMGDKGNNMAAIVAERMMGKFPNIKVGLLVGIGGGLPYEGNDVRLGDVVVSAPAGTHPGVVQFDMGKYTTAGFERTGFLNAPPEELRAVLNSRMPPHGSQLIHPPLKPYPGEDFDQLYDANYEHIKGEGQCNRCDKQRLVPRVAGNRAGSPRVFYGTIASGNAVIKDAAKRDALVKEHGVLCCEMEAAGLMKTTFPCLVVRGISDYADSHKNDMWQDYAAAAASQYAKDFLCEIPPGLVGRLEPIQDETQNIYWCMPHPAKTFFTGRATVLRRIEDALNSNEQQRSFGGVFWVDASSDSTAKAGFLTISRELRSHLRDIASICLLLSNTNYDWLLILDNADDPRFDYTAYIPSGNRGAVIMTSRNPECKVYNTVGFEELGGLDEKDCKALLLMAAKIPMQSWPKSDKAAKDIIKNLESHTLALVQAGAYIAQGYCSLEEYPEVFQMHRKRLLEFHLSQEQPRYHSVYSTFEASAKELESHSDALDLLNVLSMLHYADIPIKLFNDAWSGCRKIYDKNERELQGIGTLTTWHASLLPKFVQGQLDKWDPFRLMNAVNLLRSLALINKNQEKDAISMHSLTHAWVNERQTQLQKRQFWRETGAVLALSCYGQSPWRSYYSQIKPHLQTFFNMAMKLSRPPHRIIQMLFQCGWLLHHSHDDIKLRDLLKRIFHWLEIDQNFPVIDHLPLYDLLSRNLNRLGKHKMAIDLLRKMDIIQDATLVPGDLDQHRLALKHELASAYLGNGQVTKAVRLLEHVVDVEQSLPKDDPDRLASEHELGGAYLDNGQIEMAVKLLEHVVDVQSSLPKDHPQRLASEHELGSAYLEDGQIEMAVKLLEHVVDVQKNLLQDHPDRLASEHELARAYRKGKQSREAVKVLRHVVEIQKSFPKDHPARLRSELELEYAINDQAGREDISTLSEFQSGVRKSFGVGQFASWKKVKAEFSLSVTNESRTEVRTYRTNPEGQSAASFDVT</sequence>
<evidence type="ECO:0000313" key="3">
    <source>
        <dbReference type="Proteomes" id="UP000053095"/>
    </source>
</evidence>
<dbReference type="PANTHER" id="PTHR46082:SF11">
    <property type="entry name" value="AAA+ ATPASE DOMAIN-CONTAINING PROTEIN-RELATED"/>
    <property type="match status" value="1"/>
</dbReference>
<gene>
    <name evidence="2" type="ORF">TCE0_013r01029</name>
</gene>
<accession>A0A698XLK7</accession>
<dbReference type="GO" id="GO:0003824">
    <property type="term" value="F:catalytic activity"/>
    <property type="evidence" value="ECO:0007669"/>
    <property type="project" value="InterPro"/>
</dbReference>
<dbReference type="Gene3D" id="1.25.40.10">
    <property type="entry name" value="Tetratricopeptide repeat domain"/>
    <property type="match status" value="1"/>
</dbReference>
<dbReference type="Proteomes" id="UP000053095">
    <property type="component" value="Unassembled WGS sequence"/>
</dbReference>
<dbReference type="InterPro" id="IPR011990">
    <property type="entry name" value="TPR-like_helical_dom_sf"/>
</dbReference>
<dbReference type="Gene3D" id="3.40.50.300">
    <property type="entry name" value="P-loop containing nucleotide triphosphate hydrolases"/>
    <property type="match status" value="1"/>
</dbReference>
<dbReference type="InterPro" id="IPR027417">
    <property type="entry name" value="P-loop_NTPase"/>
</dbReference>
<evidence type="ECO:0000313" key="2">
    <source>
        <dbReference type="EMBL" id="GAM33837.1"/>
    </source>
</evidence>
<feature type="domain" description="Nucleoside phosphorylase" evidence="1">
    <location>
        <begin position="10"/>
        <end position="275"/>
    </location>
</feature>
<dbReference type="InterPro" id="IPR053137">
    <property type="entry name" value="NLR-like"/>
</dbReference>
<dbReference type="SUPFAM" id="SSF53167">
    <property type="entry name" value="Purine and uridine phosphorylases"/>
    <property type="match status" value="1"/>
</dbReference>
<dbReference type="SUPFAM" id="SSF52540">
    <property type="entry name" value="P-loop containing nucleoside triphosphate hydrolases"/>
    <property type="match status" value="1"/>
</dbReference>
<dbReference type="Pfam" id="PF13424">
    <property type="entry name" value="TPR_12"/>
    <property type="match status" value="1"/>
</dbReference>
<dbReference type="Pfam" id="PF01048">
    <property type="entry name" value="PNP_UDP_1"/>
    <property type="match status" value="1"/>
</dbReference>
<dbReference type="Gene3D" id="3.40.50.1580">
    <property type="entry name" value="Nucleoside phosphorylase domain"/>
    <property type="match status" value="1"/>
</dbReference>
<evidence type="ECO:0000259" key="1">
    <source>
        <dbReference type="Pfam" id="PF01048"/>
    </source>
</evidence>
<dbReference type="SUPFAM" id="SSF48452">
    <property type="entry name" value="TPR-like"/>
    <property type="match status" value="2"/>
</dbReference>
<proteinExistence type="predicted"/>
<name>A0A698XLK7_TALPI</name>